<evidence type="ECO:0000256" key="2">
    <source>
        <dbReference type="ARBA" id="ARBA00022491"/>
    </source>
</evidence>
<evidence type="ECO:0000256" key="5">
    <source>
        <dbReference type="HAMAP-Rule" id="MF_00167"/>
    </source>
</evidence>
<dbReference type="RefSeq" id="WP_153758769.1">
    <property type="nucleotide sequence ID" value="NZ_CP045851.1"/>
</dbReference>
<evidence type="ECO:0000313" key="6">
    <source>
        <dbReference type="EMBL" id="QGG94663.1"/>
    </source>
</evidence>
<dbReference type="GO" id="GO:1902208">
    <property type="term" value="P:regulation of bacterial-type flagellum assembly"/>
    <property type="evidence" value="ECO:0007669"/>
    <property type="project" value="UniProtKB-UniRule"/>
</dbReference>
<keyword evidence="5" id="KW-1005">Bacterial flagellum biogenesis</keyword>
<dbReference type="KEGG" id="atq:GH723_05815"/>
<dbReference type="GO" id="GO:0045947">
    <property type="term" value="P:negative regulation of translational initiation"/>
    <property type="evidence" value="ECO:0007669"/>
    <property type="project" value="UniProtKB-UniRule"/>
</dbReference>
<dbReference type="InterPro" id="IPR036107">
    <property type="entry name" value="CsrA_sf"/>
</dbReference>
<dbReference type="GO" id="GO:0044781">
    <property type="term" value="P:bacterial-type flagellum organization"/>
    <property type="evidence" value="ECO:0007669"/>
    <property type="project" value="UniProtKB-KW"/>
</dbReference>
<evidence type="ECO:0000313" key="7">
    <source>
        <dbReference type="Proteomes" id="UP000334019"/>
    </source>
</evidence>
<dbReference type="NCBIfam" id="TIGR00202">
    <property type="entry name" value="csrA"/>
    <property type="match status" value="1"/>
</dbReference>
<organism evidence="6 7">
    <name type="scientific">Actinomarinicola tropica</name>
    <dbReference type="NCBI Taxonomy" id="2789776"/>
    <lineage>
        <taxon>Bacteria</taxon>
        <taxon>Bacillati</taxon>
        <taxon>Actinomycetota</taxon>
        <taxon>Acidimicrobiia</taxon>
        <taxon>Acidimicrobiales</taxon>
        <taxon>Iamiaceae</taxon>
        <taxon>Actinomarinicola</taxon>
    </lineage>
</organism>
<evidence type="ECO:0000256" key="3">
    <source>
        <dbReference type="ARBA" id="ARBA00022845"/>
    </source>
</evidence>
<comment type="subcellular location">
    <subcellularLocation>
        <location evidence="5">Cytoplasm</location>
    </subcellularLocation>
</comment>
<dbReference type="Proteomes" id="UP000334019">
    <property type="component" value="Chromosome"/>
</dbReference>
<dbReference type="InterPro" id="IPR003751">
    <property type="entry name" value="CsrA"/>
</dbReference>
<dbReference type="GO" id="GO:0006402">
    <property type="term" value="P:mRNA catabolic process"/>
    <property type="evidence" value="ECO:0007669"/>
    <property type="project" value="InterPro"/>
</dbReference>
<comment type="similarity">
    <text evidence="5">Belongs to the CsrA/RsmA family.</text>
</comment>
<dbReference type="GO" id="GO:0006109">
    <property type="term" value="P:regulation of carbohydrate metabolic process"/>
    <property type="evidence" value="ECO:0007669"/>
    <property type="project" value="InterPro"/>
</dbReference>
<dbReference type="FunFam" id="2.60.40.4380:FF:000002">
    <property type="entry name" value="Translational regulator CsrA"/>
    <property type="match status" value="1"/>
</dbReference>
<dbReference type="PANTHER" id="PTHR34984">
    <property type="entry name" value="CARBON STORAGE REGULATOR"/>
    <property type="match status" value="1"/>
</dbReference>
<proteinExistence type="inferred from homology"/>
<dbReference type="HAMAP" id="MF_00167">
    <property type="entry name" value="CsrA"/>
    <property type="match status" value="1"/>
</dbReference>
<dbReference type="GO" id="GO:0005829">
    <property type="term" value="C:cytosol"/>
    <property type="evidence" value="ECO:0007669"/>
    <property type="project" value="TreeGrafter"/>
</dbReference>
<keyword evidence="2 5" id="KW-0678">Repressor</keyword>
<keyword evidence="3 5" id="KW-0810">Translation regulation</keyword>
<name>A0A5Q2RG34_9ACTN</name>
<keyword evidence="4 5" id="KW-0694">RNA-binding</keyword>
<evidence type="ECO:0000256" key="4">
    <source>
        <dbReference type="ARBA" id="ARBA00022884"/>
    </source>
</evidence>
<dbReference type="Pfam" id="PF02599">
    <property type="entry name" value="CsrA"/>
    <property type="match status" value="1"/>
</dbReference>
<reference evidence="6 7" key="1">
    <citation type="submission" date="2019-11" db="EMBL/GenBank/DDBJ databases">
        <authorList>
            <person name="He Y."/>
        </authorList>
    </citation>
    <scope>NUCLEOTIDE SEQUENCE [LARGE SCALE GENOMIC DNA]</scope>
    <source>
        <strain evidence="6 7">SCSIO 58843</strain>
    </source>
</reference>
<dbReference type="SUPFAM" id="SSF117130">
    <property type="entry name" value="CsrA-like"/>
    <property type="match status" value="1"/>
</dbReference>
<dbReference type="Gene3D" id="2.60.40.4380">
    <property type="entry name" value="Translational regulator CsrA"/>
    <property type="match status" value="1"/>
</dbReference>
<dbReference type="PANTHER" id="PTHR34984:SF1">
    <property type="entry name" value="CARBON STORAGE REGULATOR"/>
    <property type="match status" value="1"/>
</dbReference>
<accession>A0A5Q2RG34</accession>
<dbReference type="NCBIfam" id="NF002469">
    <property type="entry name" value="PRK01712.1"/>
    <property type="match status" value="1"/>
</dbReference>
<gene>
    <name evidence="5 6" type="primary">csrA</name>
    <name evidence="6" type="ORF">GH723_05815</name>
</gene>
<dbReference type="GO" id="GO:0048027">
    <property type="term" value="F:mRNA 5'-UTR binding"/>
    <property type="evidence" value="ECO:0007669"/>
    <property type="project" value="UniProtKB-UniRule"/>
</dbReference>
<dbReference type="EMBL" id="CP045851">
    <property type="protein sequence ID" value="QGG94663.1"/>
    <property type="molecule type" value="Genomic_DNA"/>
</dbReference>
<comment type="subunit">
    <text evidence="5">Homodimer; the beta-strands of each monomer intercalate to form a hydrophobic core, while the alpha-helices form wings that extend away from the core.</text>
</comment>
<sequence>MLVLSRRTNESIVIGGEIVVTVLEIKGDQVRLGIRAPRHVTVHREEIHAEIQRENRSAAVVGDVDLGRLPKPSAGA</sequence>
<evidence type="ECO:0000256" key="1">
    <source>
        <dbReference type="ARBA" id="ARBA00022490"/>
    </source>
</evidence>
<protein>
    <recommendedName>
        <fullName evidence="5">Translational regulator CsrA</fullName>
    </recommendedName>
</protein>
<keyword evidence="7" id="KW-1185">Reference proteome</keyword>
<comment type="function">
    <text evidence="5">A translational regulator that binds mRNA to regulate translation initiation and/or mRNA stability. Usually binds in the 5'-UTR at or near the Shine-Dalgarno sequence preventing ribosome-binding, thus repressing translation. Its main target seems to be the major flagellin gene, while its function is anatagonized by FliW.</text>
</comment>
<dbReference type="AlphaFoldDB" id="A0A5Q2RG34"/>
<keyword evidence="1 5" id="KW-0963">Cytoplasm</keyword>